<name>A0A0F9I2B1_9ZZZZ</name>
<dbReference type="AlphaFoldDB" id="A0A0F9I2B1"/>
<comment type="caution">
    <text evidence="1">The sequence shown here is derived from an EMBL/GenBank/DDBJ whole genome shotgun (WGS) entry which is preliminary data.</text>
</comment>
<organism evidence="1">
    <name type="scientific">marine sediment metagenome</name>
    <dbReference type="NCBI Taxonomy" id="412755"/>
    <lineage>
        <taxon>unclassified sequences</taxon>
        <taxon>metagenomes</taxon>
        <taxon>ecological metagenomes</taxon>
    </lineage>
</organism>
<sequence length="124" mass="15020">MWNILDCCKNKICQNNSIKEELDNFKKREIKNKYKKYFDDWYKEMIKRNKIAWIQLDTSIKPKIKDPADVKFYQTANNTKSKIFVTQESYLLSIKEKVYEEFGIRTITVEEANEVVKKYEMDIQ</sequence>
<gene>
    <name evidence="1" type="ORF">LCGC14_1929480</name>
</gene>
<accession>A0A0F9I2B1</accession>
<proteinExistence type="predicted"/>
<dbReference type="EMBL" id="LAZR01020697">
    <property type="protein sequence ID" value="KKL87960.1"/>
    <property type="molecule type" value="Genomic_DNA"/>
</dbReference>
<protein>
    <submittedName>
        <fullName evidence="1">Uncharacterized protein</fullName>
    </submittedName>
</protein>
<reference evidence="1" key="1">
    <citation type="journal article" date="2015" name="Nature">
        <title>Complex archaea that bridge the gap between prokaryotes and eukaryotes.</title>
        <authorList>
            <person name="Spang A."/>
            <person name="Saw J.H."/>
            <person name="Jorgensen S.L."/>
            <person name="Zaremba-Niedzwiedzka K."/>
            <person name="Martijn J."/>
            <person name="Lind A.E."/>
            <person name="van Eijk R."/>
            <person name="Schleper C."/>
            <person name="Guy L."/>
            <person name="Ettema T.J."/>
        </authorList>
    </citation>
    <scope>NUCLEOTIDE SEQUENCE</scope>
</reference>
<evidence type="ECO:0000313" key="1">
    <source>
        <dbReference type="EMBL" id="KKL87960.1"/>
    </source>
</evidence>